<feature type="region of interest" description="Disordered" evidence="4">
    <location>
        <begin position="349"/>
        <end position="370"/>
    </location>
</feature>
<gene>
    <name evidence="8" type="ORF">glysoja_039182</name>
</gene>
<sequence length="637" mass="74005">MANGSSDEDTDISESEISEYEDKSYEELNNGSQNVKTSDETFTCPYCPKKRKRDYLYNELLQHASGVGQNSSQMTKARDKANHLALVKYLEKDLMTVDVPSKDSKPVDENEPSVNSDEQFVWPWIGIVVNIPTRWIDGHYVGESGTKLRDEYRSRGFNPVRVTPLWNFRGHSGIALVEFKKDWPGLDNALAFERTYELDHHGKKDWFANSEQKSGLYAWVARADDYKVNNIYGEQLQKMGDLKTIPERMEEEARKQDILVSNLTNIIQVKNQHLKEIEVRCHETTNKMNLAMNEKDKLIRTYNAEIKKMQSSASDHLKRIFTDHEKLKFQLESQKNELELRKIDLEKREAHNESERKKLAEEIEENATKNSSLQMAALEQKKADENVMKLAEDQQRQKELLHAKIIQLQKQLDMKQELELEIQQLKGSLSVLKHMEDDEDAGVLKKVDTLQKDLRDKEQSLEELDALNQALIVKERESNDELQEARKALVDGMKELSSHSNIRLKRMGEIDTIPFLDAMKKRYNEEEAEERASELCSLWEEYLKNPDWHPFKVIMVEGKEKEIVRDDDEKLNELKNDLGEGAYKAVVQALSEINEHNPSGRYLTSVVWNYKEGRRASLKEGVQFLLNHWKGEWCEGL</sequence>
<evidence type="ECO:0000259" key="6">
    <source>
        <dbReference type="Pfam" id="PF03469"/>
    </source>
</evidence>
<organism evidence="8">
    <name type="scientific">Glycine soja</name>
    <name type="common">Wild soybean</name>
    <dbReference type="NCBI Taxonomy" id="3848"/>
    <lineage>
        <taxon>Eukaryota</taxon>
        <taxon>Viridiplantae</taxon>
        <taxon>Streptophyta</taxon>
        <taxon>Embryophyta</taxon>
        <taxon>Tracheophyta</taxon>
        <taxon>Spermatophyta</taxon>
        <taxon>Magnoliopsida</taxon>
        <taxon>eudicotyledons</taxon>
        <taxon>Gunneridae</taxon>
        <taxon>Pentapetalae</taxon>
        <taxon>rosids</taxon>
        <taxon>fabids</taxon>
        <taxon>Fabales</taxon>
        <taxon>Fabaceae</taxon>
        <taxon>Papilionoideae</taxon>
        <taxon>50 kb inversion clade</taxon>
        <taxon>NPAAA clade</taxon>
        <taxon>indigoferoid/millettioid clade</taxon>
        <taxon>Phaseoleae</taxon>
        <taxon>Glycine</taxon>
        <taxon>Glycine subgen. Soja</taxon>
    </lineage>
</organism>
<evidence type="ECO:0000256" key="1">
    <source>
        <dbReference type="ARBA" id="ARBA00023054"/>
    </source>
</evidence>
<dbReference type="Pfam" id="PF03468">
    <property type="entry name" value="XS"/>
    <property type="match status" value="1"/>
</dbReference>
<dbReference type="GO" id="GO:0080188">
    <property type="term" value="P:gene silencing by siRNA-directed DNA methylation"/>
    <property type="evidence" value="ECO:0007669"/>
    <property type="project" value="InterPro"/>
</dbReference>
<dbReference type="InterPro" id="IPR005380">
    <property type="entry name" value="XS_domain"/>
</dbReference>
<evidence type="ECO:0000313" key="8">
    <source>
        <dbReference type="EMBL" id="KHN27026.1"/>
    </source>
</evidence>
<dbReference type="Gene3D" id="3.30.70.2890">
    <property type="entry name" value="XS domain"/>
    <property type="match status" value="1"/>
</dbReference>
<dbReference type="Pfam" id="PF03470">
    <property type="entry name" value="zf-XS"/>
    <property type="match status" value="1"/>
</dbReference>
<dbReference type="InterPro" id="IPR005379">
    <property type="entry name" value="FDM1-5/IDN2_XH"/>
</dbReference>
<protein>
    <recommendedName>
        <fullName evidence="9">Protein INVOLVED IN DE NOVO 2</fullName>
    </recommendedName>
</protein>
<dbReference type="Proteomes" id="UP000053555">
    <property type="component" value="Unassembled WGS sequence"/>
</dbReference>
<feature type="compositionally biased region" description="Acidic residues" evidence="4">
    <location>
        <begin position="1"/>
        <end position="19"/>
    </location>
</feature>
<feature type="domain" description="Zinc finger-XS" evidence="7">
    <location>
        <begin position="44"/>
        <end position="87"/>
    </location>
</feature>
<feature type="compositionally biased region" description="Basic and acidic residues" evidence="4">
    <location>
        <begin position="349"/>
        <end position="361"/>
    </location>
</feature>
<dbReference type="AlphaFoldDB" id="A0A0B2QZ98"/>
<feature type="coiled-coil region" evidence="3">
    <location>
        <begin position="391"/>
        <end position="477"/>
    </location>
</feature>
<dbReference type="CDD" id="cd12266">
    <property type="entry name" value="RRM_like_XS"/>
    <property type="match status" value="1"/>
</dbReference>
<dbReference type="InterPro" id="IPR045177">
    <property type="entry name" value="FDM1-5/IDN2"/>
</dbReference>
<feature type="region of interest" description="Disordered" evidence="4">
    <location>
        <begin position="1"/>
        <end position="43"/>
    </location>
</feature>
<dbReference type="EMBL" id="KN653580">
    <property type="protein sequence ID" value="KHN27026.1"/>
    <property type="molecule type" value="Genomic_DNA"/>
</dbReference>
<keyword evidence="2" id="KW-0943">RNA-mediated gene silencing</keyword>
<proteinExistence type="predicted"/>
<accession>A0A0B2QZ98</accession>
<name>A0A0B2QZ98_GLYSO</name>
<feature type="domain" description="Factor of DNA methylation 1-5/IDN2" evidence="6">
    <location>
        <begin position="505"/>
        <end position="630"/>
    </location>
</feature>
<dbReference type="InterPro" id="IPR005381">
    <property type="entry name" value="Znf-XS_domain"/>
</dbReference>
<evidence type="ECO:0008006" key="9">
    <source>
        <dbReference type="Google" id="ProtNLM"/>
    </source>
</evidence>
<dbReference type="PANTHER" id="PTHR21596:SF77">
    <property type="entry name" value="XH_XS DOMAIN PROTEIN"/>
    <property type="match status" value="1"/>
</dbReference>
<dbReference type="InterPro" id="IPR038588">
    <property type="entry name" value="XS_domain_sf"/>
</dbReference>
<evidence type="ECO:0000259" key="7">
    <source>
        <dbReference type="Pfam" id="PF03470"/>
    </source>
</evidence>
<keyword evidence="1 3" id="KW-0175">Coiled coil</keyword>
<dbReference type="Pfam" id="PF03469">
    <property type="entry name" value="XH"/>
    <property type="match status" value="1"/>
</dbReference>
<evidence type="ECO:0000256" key="2">
    <source>
        <dbReference type="ARBA" id="ARBA00023158"/>
    </source>
</evidence>
<dbReference type="PANTHER" id="PTHR21596">
    <property type="entry name" value="RIBONUCLEASE P SUBUNIT P38"/>
    <property type="match status" value="1"/>
</dbReference>
<evidence type="ECO:0000259" key="5">
    <source>
        <dbReference type="Pfam" id="PF03468"/>
    </source>
</evidence>
<evidence type="ECO:0000256" key="4">
    <source>
        <dbReference type="SAM" id="MobiDB-lite"/>
    </source>
</evidence>
<reference evidence="8" key="1">
    <citation type="submission" date="2014-07" db="EMBL/GenBank/DDBJ databases">
        <title>Identification of a novel salt tolerance gene in wild soybean by whole-genome sequencing.</title>
        <authorList>
            <person name="Lam H.-M."/>
            <person name="Qi X."/>
            <person name="Li M.-W."/>
            <person name="Liu X."/>
            <person name="Xie M."/>
            <person name="Ni M."/>
            <person name="Xu X."/>
        </authorList>
    </citation>
    <scope>NUCLEOTIDE SEQUENCE [LARGE SCALE GENOMIC DNA]</scope>
    <source>
        <tissue evidence="8">Root</tissue>
    </source>
</reference>
<feature type="domain" description="XS" evidence="5">
    <location>
        <begin position="117"/>
        <end position="227"/>
    </location>
</feature>
<evidence type="ECO:0000256" key="3">
    <source>
        <dbReference type="SAM" id="Coils"/>
    </source>
</evidence>